<dbReference type="SUPFAM" id="SSF50242">
    <property type="entry name" value="TIMP-like"/>
    <property type="match status" value="1"/>
</dbReference>
<accession>A0A0A3IHA6</accession>
<keyword evidence="4" id="KW-1185">Reference proteome</keyword>
<keyword evidence="1" id="KW-0472">Membrane</keyword>
<dbReference type="AlphaFoldDB" id="A0A0A3IHA6"/>
<comment type="caution">
    <text evidence="3">The sequence shown here is derived from an EMBL/GenBank/DDBJ whole genome shotgun (WGS) entry which is preliminary data.</text>
</comment>
<organism evidence="3 4">
    <name type="scientific">Ureibacillus sinduriensis BLB-1 = JCM 15800</name>
    <dbReference type="NCBI Taxonomy" id="1384057"/>
    <lineage>
        <taxon>Bacteria</taxon>
        <taxon>Bacillati</taxon>
        <taxon>Bacillota</taxon>
        <taxon>Bacilli</taxon>
        <taxon>Bacillales</taxon>
        <taxon>Caryophanaceae</taxon>
        <taxon>Ureibacillus</taxon>
    </lineage>
</organism>
<reference evidence="3 4" key="1">
    <citation type="submission" date="2014-02" db="EMBL/GenBank/DDBJ databases">
        <title>Draft genome sequence of Lysinibacillus sinduriensis JCM 15800.</title>
        <authorList>
            <person name="Zhang F."/>
            <person name="Wang G."/>
            <person name="Zhang L."/>
        </authorList>
    </citation>
    <scope>NUCLEOTIDE SEQUENCE [LARGE SCALE GENOMIC DNA]</scope>
    <source>
        <strain evidence="3 4">JCM 15800</strain>
    </source>
</reference>
<evidence type="ECO:0000256" key="2">
    <source>
        <dbReference type="SAM" id="SignalP"/>
    </source>
</evidence>
<feature type="chain" id="PRO_5002002256" description="Tissue inhibitor of metalloproteinase" evidence="2">
    <location>
        <begin position="27"/>
        <end position="188"/>
    </location>
</feature>
<dbReference type="InterPro" id="IPR008993">
    <property type="entry name" value="TIMP-like_OB-fold"/>
</dbReference>
<protein>
    <recommendedName>
        <fullName evidence="5">Tissue inhibitor of metalloproteinase</fullName>
    </recommendedName>
</protein>
<keyword evidence="2" id="KW-0732">Signal</keyword>
<name>A0A0A3IHA6_9BACL</name>
<dbReference type="RefSeq" id="WP_036203806.1">
    <property type="nucleotide sequence ID" value="NZ_AVCY01000001.1"/>
</dbReference>
<dbReference type="Proteomes" id="UP000030408">
    <property type="component" value="Unassembled WGS sequence"/>
</dbReference>
<dbReference type="OrthoDB" id="8221747at2"/>
<sequence length="188" mass="20760">MKLKLLIGFLFIFPLVLHFQSNSSSACSCVEPGSAVEELVESDFVFLGEVININDPDRNAIFKSSTNLLEIKFVVLDIWKGVNESEVLLYTEWDSASCGFQFSMDTQYLVYGTSLDGKKSVNLCSNTANLAQASDDLLELGEGKKPSGVMNLGAEDEPSMDILISIFSVVVLLIIIASYLLVIRFNRR</sequence>
<evidence type="ECO:0008006" key="5">
    <source>
        <dbReference type="Google" id="ProtNLM"/>
    </source>
</evidence>
<dbReference type="eggNOG" id="ENOG50333K5">
    <property type="taxonomic scope" value="Bacteria"/>
</dbReference>
<feature type="transmembrane region" description="Helical" evidence="1">
    <location>
        <begin position="162"/>
        <end position="182"/>
    </location>
</feature>
<evidence type="ECO:0000313" key="4">
    <source>
        <dbReference type="Proteomes" id="UP000030408"/>
    </source>
</evidence>
<dbReference type="EMBL" id="JPVO01000055">
    <property type="protein sequence ID" value="KGR74207.1"/>
    <property type="molecule type" value="Genomic_DNA"/>
</dbReference>
<feature type="signal peptide" evidence="2">
    <location>
        <begin position="1"/>
        <end position="26"/>
    </location>
</feature>
<evidence type="ECO:0000313" key="3">
    <source>
        <dbReference type="EMBL" id="KGR74207.1"/>
    </source>
</evidence>
<keyword evidence="1" id="KW-0812">Transmembrane</keyword>
<dbReference type="PROSITE" id="PS51257">
    <property type="entry name" value="PROKAR_LIPOPROTEIN"/>
    <property type="match status" value="1"/>
</dbReference>
<evidence type="ECO:0000256" key="1">
    <source>
        <dbReference type="SAM" id="Phobius"/>
    </source>
</evidence>
<keyword evidence="1" id="KW-1133">Transmembrane helix</keyword>
<proteinExistence type="predicted"/>
<dbReference type="STRING" id="1384057.CD33_19675"/>
<gene>
    <name evidence="3" type="ORF">CD33_19675</name>
</gene>
<dbReference type="Gene3D" id="2.40.50.120">
    <property type="match status" value="1"/>
</dbReference>